<dbReference type="PANTHER" id="PTHR33678:SF2">
    <property type="match status" value="1"/>
</dbReference>
<dbReference type="InterPro" id="IPR052344">
    <property type="entry name" value="Transposase-related"/>
</dbReference>
<dbReference type="EMBL" id="JACCKB010000160">
    <property type="protein sequence ID" value="NYZ69834.1"/>
    <property type="molecule type" value="Genomic_DNA"/>
</dbReference>
<gene>
    <name evidence="3" type="ORF">H0A36_27870</name>
</gene>
<keyword evidence="4" id="KW-1185">Reference proteome</keyword>
<protein>
    <submittedName>
        <fullName evidence="3">IS66 family transposase</fullName>
    </submittedName>
</protein>
<dbReference type="Proteomes" id="UP000569732">
    <property type="component" value="Unassembled WGS sequence"/>
</dbReference>
<dbReference type="AlphaFoldDB" id="A0A853III1"/>
<evidence type="ECO:0000313" key="4">
    <source>
        <dbReference type="Proteomes" id="UP000569732"/>
    </source>
</evidence>
<evidence type="ECO:0000313" key="3">
    <source>
        <dbReference type="EMBL" id="NYZ69834.1"/>
    </source>
</evidence>
<proteinExistence type="predicted"/>
<sequence>MSALCRQTDKDQANDSKPPRQRKPKPTSPQSPPVTVHHPLTDYQVGDACPECSLGKLYPTKPARLLRITGQSPYSRECHLSEQLRCNACGVYLTASLPESIKQDGDTQQQYGYSARALMVLSKYFVGSPFYRQESMQDLLGVTISSSTFYDQCRYLANDAQPLFDRFKQLAANAGDYLLDDTRHRILKQGPIMKKRPKQKKAKRRTGIYASGIIANLINQQQIVLFQTSVGHAGEFIDELLEKRSPDQPPPILMSDALSSNNPQAACETIRSLCNAHGRRQFADVISHFPEQVEYALKQYQVIWVNESMISQQQLSSEQRLAYHQTYSLPVMANLREWGNQLIQTGAVEENSGLGKAILYFDRHYEGLTRFCTYTGARVDNNLMEAMLKLIVRGRKNSLFYQTQTGANVADVLTSLIATAASARINVFDYLNAIQRNKESVKTNPDQWLPWNFKATE</sequence>
<organism evidence="3 4">
    <name type="scientific">Spartinivicinus marinus</name>
    <dbReference type="NCBI Taxonomy" id="2994442"/>
    <lineage>
        <taxon>Bacteria</taxon>
        <taxon>Pseudomonadati</taxon>
        <taxon>Pseudomonadota</taxon>
        <taxon>Gammaproteobacteria</taxon>
        <taxon>Oceanospirillales</taxon>
        <taxon>Zooshikellaceae</taxon>
        <taxon>Spartinivicinus</taxon>
    </lineage>
</organism>
<dbReference type="NCBIfam" id="NF033517">
    <property type="entry name" value="transpos_IS66"/>
    <property type="match status" value="1"/>
</dbReference>
<name>A0A853III1_9GAMM</name>
<dbReference type="PANTHER" id="PTHR33678">
    <property type="entry name" value="BLL1576 PROTEIN"/>
    <property type="match status" value="1"/>
</dbReference>
<reference evidence="3 4" key="1">
    <citation type="submission" date="2020-07" db="EMBL/GenBank/DDBJ databases">
        <title>Endozoicomonas sp. nov., isolated from sediment.</title>
        <authorList>
            <person name="Gu T."/>
        </authorList>
    </citation>
    <scope>NUCLEOTIDE SEQUENCE [LARGE SCALE GENOMIC DNA]</scope>
    <source>
        <strain evidence="3 4">SM1973</strain>
    </source>
</reference>
<dbReference type="Pfam" id="PF03050">
    <property type="entry name" value="DDE_Tnp_IS66"/>
    <property type="match status" value="1"/>
</dbReference>
<dbReference type="InterPro" id="IPR004291">
    <property type="entry name" value="Transposase_IS66_central"/>
</dbReference>
<feature type="region of interest" description="Disordered" evidence="1">
    <location>
        <begin position="1"/>
        <end position="39"/>
    </location>
</feature>
<accession>A0A853III1</accession>
<evidence type="ECO:0000256" key="1">
    <source>
        <dbReference type="SAM" id="MobiDB-lite"/>
    </source>
</evidence>
<comment type="caution">
    <text evidence="3">The sequence shown here is derived from an EMBL/GenBank/DDBJ whole genome shotgun (WGS) entry which is preliminary data.</text>
</comment>
<feature type="compositionally biased region" description="Basic and acidic residues" evidence="1">
    <location>
        <begin position="7"/>
        <end position="18"/>
    </location>
</feature>
<feature type="domain" description="Transposase IS66 central" evidence="2">
    <location>
        <begin position="110"/>
        <end position="408"/>
    </location>
</feature>
<evidence type="ECO:0000259" key="2">
    <source>
        <dbReference type="Pfam" id="PF03050"/>
    </source>
</evidence>